<gene>
    <name evidence="1" type="ordered locus">Clole_1845</name>
</gene>
<name>F2JNB4_CELLD</name>
<proteinExistence type="predicted"/>
<accession>F2JNB4</accession>
<protein>
    <submittedName>
        <fullName evidence="1">Uncharacterized protein</fullName>
    </submittedName>
</protein>
<dbReference type="STRING" id="642492.Clole_1845"/>
<evidence type="ECO:0000313" key="2">
    <source>
        <dbReference type="Proteomes" id="UP000008467"/>
    </source>
</evidence>
<dbReference type="HOGENOM" id="CLU_2394416_0_0_9"/>
<reference evidence="1 2" key="1">
    <citation type="journal article" date="2011" name="J. Bacteriol.">
        <title>Complete genome sequence of the cellulose-degrading bacterium Cellulosilyticum lentocellum.</title>
        <authorList>
            <consortium name="US DOE Joint Genome Institute"/>
            <person name="Miller D.A."/>
            <person name="Suen G."/>
            <person name="Bruce D."/>
            <person name="Copeland A."/>
            <person name="Cheng J.F."/>
            <person name="Detter C."/>
            <person name="Goodwin L.A."/>
            <person name="Han C.S."/>
            <person name="Hauser L.J."/>
            <person name="Land M.L."/>
            <person name="Lapidus A."/>
            <person name="Lucas S."/>
            <person name="Meincke L."/>
            <person name="Pitluck S."/>
            <person name="Tapia R."/>
            <person name="Teshima H."/>
            <person name="Woyke T."/>
            <person name="Fox B.G."/>
            <person name="Angert E.R."/>
            <person name="Currie C.R."/>
        </authorList>
    </citation>
    <scope>NUCLEOTIDE SEQUENCE [LARGE SCALE GENOMIC DNA]</scope>
    <source>
        <strain evidence="2">ATCC 49066 / DSM 5427 / NCIMB 11756 / RHM5</strain>
    </source>
</reference>
<sequence>MKVILYKRRYGVHRFVKECEVPVSFNKVYIKEDVINEDLLLDLLPKNWLPVEPREILLTISDKEGCGTGQRGLNRFLPWAKYFDSYVIELQED</sequence>
<dbReference type="RefSeq" id="WP_013656865.1">
    <property type="nucleotide sequence ID" value="NC_015275.1"/>
</dbReference>
<evidence type="ECO:0000313" key="1">
    <source>
        <dbReference type="EMBL" id="ADZ83568.1"/>
    </source>
</evidence>
<dbReference type="Proteomes" id="UP000008467">
    <property type="component" value="Chromosome"/>
</dbReference>
<dbReference type="EMBL" id="CP002582">
    <property type="protein sequence ID" value="ADZ83568.1"/>
    <property type="molecule type" value="Genomic_DNA"/>
</dbReference>
<dbReference type="AlphaFoldDB" id="F2JNB4"/>
<keyword evidence="2" id="KW-1185">Reference proteome</keyword>
<dbReference type="KEGG" id="cle:Clole_1845"/>
<organism evidence="1 2">
    <name type="scientific">Cellulosilyticum lentocellum (strain ATCC 49066 / DSM 5427 / NCIMB 11756 / RHM5)</name>
    <name type="common">Clostridium lentocellum</name>
    <dbReference type="NCBI Taxonomy" id="642492"/>
    <lineage>
        <taxon>Bacteria</taxon>
        <taxon>Bacillati</taxon>
        <taxon>Bacillota</taxon>
        <taxon>Clostridia</taxon>
        <taxon>Lachnospirales</taxon>
        <taxon>Cellulosilyticaceae</taxon>
        <taxon>Cellulosilyticum</taxon>
    </lineage>
</organism>